<dbReference type="Pfam" id="PF12849">
    <property type="entry name" value="PBP_like_2"/>
    <property type="match status" value="1"/>
</dbReference>
<evidence type="ECO:0000313" key="5">
    <source>
        <dbReference type="Proteomes" id="UP000269689"/>
    </source>
</evidence>
<proteinExistence type="predicted"/>
<dbReference type="Gene3D" id="3.30.1330.60">
    <property type="entry name" value="OmpA-like domain"/>
    <property type="match status" value="1"/>
</dbReference>
<dbReference type="PANTHER" id="PTHR30570">
    <property type="entry name" value="PERIPLASMIC PHOSPHATE BINDING COMPONENT OF PHOSPHATE ABC TRANSPORTER"/>
    <property type="match status" value="1"/>
</dbReference>
<dbReference type="AlphaFoldDB" id="A0A3N4UVE3"/>
<dbReference type="Pfam" id="PF00691">
    <property type="entry name" value="OmpA"/>
    <property type="match status" value="1"/>
</dbReference>
<dbReference type="EMBL" id="RKQK01000004">
    <property type="protein sequence ID" value="RPE64674.1"/>
    <property type="molecule type" value="Genomic_DNA"/>
</dbReference>
<accession>A0A3N4UVE3</accession>
<feature type="domain" description="OmpA-like" evidence="3">
    <location>
        <begin position="398"/>
        <end position="522"/>
    </location>
</feature>
<dbReference type="InterPro" id="IPR024370">
    <property type="entry name" value="PBP_domain"/>
</dbReference>
<dbReference type="SUPFAM" id="SSF103088">
    <property type="entry name" value="OmpA-like"/>
    <property type="match status" value="1"/>
</dbReference>
<gene>
    <name evidence="4" type="ORF">EDD53_2434</name>
</gene>
<comment type="caution">
    <text evidence="4">The sequence shown here is derived from an EMBL/GenBank/DDBJ whole genome shotgun (WGS) entry which is preliminary data.</text>
</comment>
<dbReference type="InterPro" id="IPR050811">
    <property type="entry name" value="Phosphate_ABC_transporter"/>
</dbReference>
<protein>
    <submittedName>
        <fullName evidence="4">Phosphate ABC transporter substrate-binding protein (PhoT family)</fullName>
    </submittedName>
</protein>
<dbReference type="PROSITE" id="PS51123">
    <property type="entry name" value="OMPA_2"/>
    <property type="match status" value="1"/>
</dbReference>
<dbReference type="Gene3D" id="3.40.190.10">
    <property type="entry name" value="Periplasmic binding protein-like II"/>
    <property type="match status" value="2"/>
</dbReference>
<dbReference type="InterPro" id="IPR036737">
    <property type="entry name" value="OmpA-like_sf"/>
</dbReference>
<keyword evidence="5" id="KW-1185">Reference proteome</keyword>
<dbReference type="SUPFAM" id="SSF53850">
    <property type="entry name" value="Periplasmic binding protein-like II"/>
    <property type="match status" value="1"/>
</dbReference>
<sequence>MREFCAILGTLAFLSFGIPIQVFAQDVTLTSRDGSISVSGIFLGFDGDFYRVATDFGPLTIDGSGVLCEGPGCPDLNSFYPIVRFSGDGAVSASLMPALVSAFAARYGYNTEVTVGEYSYSVLLTDAAQGQPAAQFDLAQTSSEEGFADLLTENTDIVVSLREATAQEKKLARSEGIGDLSDAVRARVLGLDAIVPTVSLSNPLTTISLTDLEKLLSGKVKNWKEIGGQDAPVSLLLDDEILSEGSPLRALLPSIKPDVTTNQSLVLRSSQDAVDALERHPYGIAFGRLSTVGRAKVMGLTGACGFYTDVNSADVKTEDYPLTQPMFLYTPARRLPKIARDFLDYVLSPSAQIVVARSPFVDQAIEELSFRDHGQRFANAIRNSGTEISLDDLKSLIETLHGAHRLSLGFRFEGGTAKLDAQSRSNVQLLVRLIEAGVYDRKDMIFAGFSDGQGAALANKALSVKRAQAVRASIIAALQNGEEGNLNMTVQGFGEAMPLACDDVAWGRELNRRVEIWVRDKTYK</sequence>
<organism evidence="4 5">
    <name type="scientific">Pacificibacter maritimus</name>
    <dbReference type="NCBI Taxonomy" id="762213"/>
    <lineage>
        <taxon>Bacteria</taxon>
        <taxon>Pseudomonadati</taxon>
        <taxon>Pseudomonadota</taxon>
        <taxon>Alphaproteobacteria</taxon>
        <taxon>Rhodobacterales</taxon>
        <taxon>Roseobacteraceae</taxon>
        <taxon>Pacificibacter</taxon>
    </lineage>
</organism>
<evidence type="ECO:0000256" key="2">
    <source>
        <dbReference type="PROSITE-ProRule" id="PRU00473"/>
    </source>
</evidence>
<keyword evidence="1" id="KW-0732">Signal</keyword>
<dbReference type="Proteomes" id="UP000269689">
    <property type="component" value="Unassembled WGS sequence"/>
</dbReference>
<dbReference type="PANTHER" id="PTHR30570:SF1">
    <property type="entry name" value="PHOSPHATE-BINDING PROTEIN PSTS"/>
    <property type="match status" value="1"/>
</dbReference>
<dbReference type="GO" id="GO:0016020">
    <property type="term" value="C:membrane"/>
    <property type="evidence" value="ECO:0007669"/>
    <property type="project" value="UniProtKB-UniRule"/>
</dbReference>
<evidence type="ECO:0000313" key="4">
    <source>
        <dbReference type="EMBL" id="RPE64674.1"/>
    </source>
</evidence>
<name>A0A3N4UVE3_9RHOB</name>
<evidence type="ECO:0000259" key="3">
    <source>
        <dbReference type="PROSITE" id="PS51123"/>
    </source>
</evidence>
<reference evidence="4 5" key="1">
    <citation type="submission" date="2018-11" db="EMBL/GenBank/DDBJ databases">
        <title>Genomic Encyclopedia of Type Strains, Phase IV (KMG-IV): sequencing the most valuable type-strain genomes for metagenomic binning, comparative biology and taxonomic classification.</title>
        <authorList>
            <person name="Goeker M."/>
        </authorList>
    </citation>
    <scope>NUCLEOTIDE SEQUENCE [LARGE SCALE GENOMIC DNA]</scope>
    <source>
        <strain evidence="4 5">DSM 104731</strain>
    </source>
</reference>
<dbReference type="CDD" id="cd07185">
    <property type="entry name" value="OmpA_C-like"/>
    <property type="match status" value="1"/>
</dbReference>
<dbReference type="InterPro" id="IPR006665">
    <property type="entry name" value="OmpA-like"/>
</dbReference>
<keyword evidence="2" id="KW-0472">Membrane</keyword>
<evidence type="ECO:0000256" key="1">
    <source>
        <dbReference type="ARBA" id="ARBA00022729"/>
    </source>
</evidence>
<dbReference type="RefSeq" id="WP_170162751.1">
    <property type="nucleotide sequence ID" value="NZ_RKQK01000004.1"/>
</dbReference>